<feature type="domain" description="Pyridine nucleotide-disulphide oxidoreductase dimerisation" evidence="14">
    <location>
        <begin position="353"/>
        <end position="462"/>
    </location>
</feature>
<evidence type="ECO:0000256" key="10">
    <source>
        <dbReference type="PIRSR" id="PIRSR000350-2"/>
    </source>
</evidence>
<evidence type="ECO:0000259" key="15">
    <source>
        <dbReference type="Pfam" id="PF07992"/>
    </source>
</evidence>
<reference evidence="16 17" key="1">
    <citation type="submission" date="2007-05" db="EMBL/GenBank/DDBJ databases">
        <title>Complete sequence of Geobacter uraniireducens Rf4.</title>
        <authorList>
            <consortium name="US DOE Joint Genome Institute"/>
            <person name="Copeland A."/>
            <person name="Lucas S."/>
            <person name="Lapidus A."/>
            <person name="Barry K."/>
            <person name="Detter J.C."/>
            <person name="Glavina del Rio T."/>
            <person name="Hammon N."/>
            <person name="Israni S."/>
            <person name="Dalin E."/>
            <person name="Tice H."/>
            <person name="Pitluck S."/>
            <person name="Chertkov O."/>
            <person name="Brettin T."/>
            <person name="Bruce D."/>
            <person name="Han C."/>
            <person name="Schmutz J."/>
            <person name="Larimer F."/>
            <person name="Land M."/>
            <person name="Hauser L."/>
            <person name="Kyrpides N."/>
            <person name="Mikhailova N."/>
            <person name="Shelobolina E."/>
            <person name="Aklujkar M."/>
            <person name="Lovley D."/>
            <person name="Richardson P."/>
        </authorList>
    </citation>
    <scope>NUCLEOTIDE SEQUENCE [LARGE SCALE GENOMIC DNA]</scope>
    <source>
        <strain evidence="16 17">Rf4</strain>
    </source>
</reference>
<dbReference type="SUPFAM" id="SSF55424">
    <property type="entry name" value="FAD/NAD-linked reductases, dimerisation (C-terminal) domain"/>
    <property type="match status" value="1"/>
</dbReference>
<dbReference type="KEGG" id="gur:Gura_1264"/>
<keyword evidence="5 13" id="KW-0560">Oxidoreductase</keyword>
<gene>
    <name evidence="16" type="ordered locus">Gura_1264</name>
</gene>
<evidence type="ECO:0000259" key="14">
    <source>
        <dbReference type="Pfam" id="PF02852"/>
    </source>
</evidence>
<evidence type="ECO:0000313" key="16">
    <source>
        <dbReference type="EMBL" id="ABQ25468.1"/>
    </source>
</evidence>
<evidence type="ECO:0000256" key="12">
    <source>
        <dbReference type="PIRSR" id="PIRSR000350-4"/>
    </source>
</evidence>
<feature type="binding site" evidence="11">
    <location>
        <begin position="188"/>
        <end position="195"/>
    </location>
    <ligand>
        <name>NAD(+)</name>
        <dbReference type="ChEBI" id="CHEBI:57540"/>
    </ligand>
</feature>
<protein>
    <recommendedName>
        <fullName evidence="2 13">Dihydrolipoyl dehydrogenase</fullName>
        <ecNumber evidence="2 13">1.8.1.4</ecNumber>
    </recommendedName>
</protein>
<dbReference type="GO" id="GO:0006103">
    <property type="term" value="P:2-oxoglutarate metabolic process"/>
    <property type="evidence" value="ECO:0007669"/>
    <property type="project" value="TreeGrafter"/>
</dbReference>
<dbReference type="InterPro" id="IPR006258">
    <property type="entry name" value="Lipoamide_DH"/>
</dbReference>
<evidence type="ECO:0000256" key="6">
    <source>
        <dbReference type="ARBA" id="ARBA00023027"/>
    </source>
</evidence>
<dbReference type="EC" id="1.8.1.4" evidence="2 13"/>
<evidence type="ECO:0000256" key="8">
    <source>
        <dbReference type="ARBA" id="ARBA00023284"/>
    </source>
</evidence>
<keyword evidence="8 13" id="KW-0676">Redox-active center</keyword>
<feature type="binding site" evidence="11">
    <location>
        <position position="278"/>
    </location>
    <ligand>
        <name>NAD(+)</name>
        <dbReference type="ChEBI" id="CHEBI:57540"/>
    </ligand>
</feature>
<keyword evidence="4 11" id="KW-0274">FAD</keyword>
<evidence type="ECO:0000256" key="13">
    <source>
        <dbReference type="RuleBase" id="RU003692"/>
    </source>
</evidence>
<evidence type="ECO:0000313" key="17">
    <source>
        <dbReference type="Proteomes" id="UP000006695"/>
    </source>
</evidence>
<name>A5GAB9_GEOUR</name>
<dbReference type="PANTHER" id="PTHR22912">
    <property type="entry name" value="DISULFIDE OXIDOREDUCTASE"/>
    <property type="match status" value="1"/>
</dbReference>
<dbReference type="NCBIfam" id="TIGR01350">
    <property type="entry name" value="lipoamide_DH"/>
    <property type="match status" value="1"/>
</dbReference>
<dbReference type="PIRSF" id="PIRSF000350">
    <property type="entry name" value="Mercury_reductase_MerA"/>
    <property type="match status" value="1"/>
</dbReference>
<dbReference type="FunFam" id="3.30.390.30:FF:000001">
    <property type="entry name" value="Dihydrolipoyl dehydrogenase"/>
    <property type="match status" value="1"/>
</dbReference>
<feature type="binding site" evidence="11">
    <location>
        <position position="319"/>
    </location>
    <ligand>
        <name>FAD</name>
        <dbReference type="ChEBI" id="CHEBI:57692"/>
    </ligand>
</feature>
<dbReference type="Proteomes" id="UP000006695">
    <property type="component" value="Chromosome"/>
</dbReference>
<dbReference type="InterPro" id="IPR050151">
    <property type="entry name" value="Class-I_Pyr_Nuc-Dis_Oxidored"/>
</dbReference>
<evidence type="ECO:0000256" key="3">
    <source>
        <dbReference type="ARBA" id="ARBA00022630"/>
    </source>
</evidence>
<accession>A5GAB9</accession>
<dbReference type="HOGENOM" id="CLU_016755_0_1_7"/>
<dbReference type="InterPro" id="IPR004099">
    <property type="entry name" value="Pyr_nucl-diS_OxRdtase_dimer"/>
</dbReference>
<dbReference type="AlphaFoldDB" id="A5GAB9"/>
<dbReference type="RefSeq" id="WP_011938186.1">
    <property type="nucleotide sequence ID" value="NC_009483.1"/>
</dbReference>
<dbReference type="STRING" id="351605.Gura_1264"/>
<proteinExistence type="inferred from homology"/>
<keyword evidence="7" id="KW-1015">Disulfide bond</keyword>
<evidence type="ECO:0000256" key="11">
    <source>
        <dbReference type="PIRSR" id="PIRSR000350-3"/>
    </source>
</evidence>
<keyword evidence="6 11" id="KW-0520">NAD</keyword>
<dbReference type="GO" id="GO:0004148">
    <property type="term" value="F:dihydrolipoyl dehydrogenase (NADH) activity"/>
    <property type="evidence" value="ECO:0007669"/>
    <property type="project" value="UniProtKB-EC"/>
</dbReference>
<organism evidence="16 17">
    <name type="scientific">Geotalea uraniireducens (strain Rf4)</name>
    <name type="common">Geobacter uraniireducens</name>
    <dbReference type="NCBI Taxonomy" id="351605"/>
    <lineage>
        <taxon>Bacteria</taxon>
        <taxon>Pseudomonadati</taxon>
        <taxon>Thermodesulfobacteriota</taxon>
        <taxon>Desulfuromonadia</taxon>
        <taxon>Geobacterales</taxon>
        <taxon>Geobacteraceae</taxon>
        <taxon>Geotalea</taxon>
    </lineage>
</organism>
<keyword evidence="17" id="KW-1185">Reference proteome</keyword>
<evidence type="ECO:0000256" key="5">
    <source>
        <dbReference type="ARBA" id="ARBA00023002"/>
    </source>
</evidence>
<feature type="binding site" evidence="11">
    <location>
        <position position="53"/>
    </location>
    <ligand>
        <name>FAD</name>
        <dbReference type="ChEBI" id="CHEBI:57692"/>
    </ligand>
</feature>
<dbReference type="PROSITE" id="PS00076">
    <property type="entry name" value="PYRIDINE_REDOX_1"/>
    <property type="match status" value="1"/>
</dbReference>
<dbReference type="InterPro" id="IPR012999">
    <property type="entry name" value="Pyr_OxRdtase_I_AS"/>
</dbReference>
<evidence type="ECO:0000256" key="1">
    <source>
        <dbReference type="ARBA" id="ARBA00007532"/>
    </source>
</evidence>
<dbReference type="GO" id="GO:0005737">
    <property type="term" value="C:cytoplasm"/>
    <property type="evidence" value="ECO:0007669"/>
    <property type="project" value="UniProtKB-ARBA"/>
</dbReference>
<feature type="binding site" evidence="11">
    <location>
        <begin position="151"/>
        <end position="153"/>
    </location>
    <ligand>
        <name>FAD</name>
        <dbReference type="ChEBI" id="CHEBI:57692"/>
    </ligand>
</feature>
<comment type="similarity">
    <text evidence="1 13">Belongs to the class-I pyridine nucleotide-disulfide oxidoreductase family.</text>
</comment>
<dbReference type="PRINTS" id="PR00411">
    <property type="entry name" value="PNDRDTASEI"/>
</dbReference>
<feature type="binding site" evidence="11">
    <location>
        <begin position="325"/>
        <end position="328"/>
    </location>
    <ligand>
        <name>FAD</name>
        <dbReference type="ChEBI" id="CHEBI:57692"/>
    </ligand>
</feature>
<comment type="catalytic activity">
    <reaction evidence="9 13">
        <text>N(6)-[(R)-dihydrolipoyl]-L-lysyl-[protein] + NAD(+) = N(6)-[(R)-lipoyl]-L-lysyl-[protein] + NADH + H(+)</text>
        <dbReference type="Rhea" id="RHEA:15045"/>
        <dbReference type="Rhea" id="RHEA-COMP:10474"/>
        <dbReference type="Rhea" id="RHEA-COMP:10475"/>
        <dbReference type="ChEBI" id="CHEBI:15378"/>
        <dbReference type="ChEBI" id="CHEBI:57540"/>
        <dbReference type="ChEBI" id="CHEBI:57945"/>
        <dbReference type="ChEBI" id="CHEBI:83099"/>
        <dbReference type="ChEBI" id="CHEBI:83100"/>
        <dbReference type="EC" id="1.8.1.4"/>
    </reaction>
</comment>
<dbReference type="Pfam" id="PF02852">
    <property type="entry name" value="Pyr_redox_dim"/>
    <property type="match status" value="1"/>
</dbReference>
<dbReference type="Pfam" id="PF07992">
    <property type="entry name" value="Pyr_redox_2"/>
    <property type="match status" value="1"/>
</dbReference>
<feature type="domain" description="FAD/NAD(P)-binding" evidence="15">
    <location>
        <begin position="6"/>
        <end position="334"/>
    </location>
</feature>
<dbReference type="OrthoDB" id="9786429at2"/>
<feature type="disulfide bond" description="Redox-active" evidence="12">
    <location>
        <begin position="44"/>
        <end position="49"/>
    </location>
</feature>
<keyword evidence="11" id="KW-0547">Nucleotide-binding</keyword>
<feature type="active site" description="Proton acceptor" evidence="10">
    <location>
        <position position="451"/>
    </location>
</feature>
<dbReference type="InterPro" id="IPR023753">
    <property type="entry name" value="FAD/NAD-binding_dom"/>
</dbReference>
<dbReference type="GO" id="GO:0050660">
    <property type="term" value="F:flavin adenine dinucleotide binding"/>
    <property type="evidence" value="ECO:0007669"/>
    <property type="project" value="InterPro"/>
</dbReference>
<feature type="binding site" evidence="11">
    <location>
        <position position="211"/>
    </location>
    <ligand>
        <name>NAD(+)</name>
        <dbReference type="ChEBI" id="CHEBI:57540"/>
    </ligand>
</feature>
<dbReference type="EMBL" id="CP000698">
    <property type="protein sequence ID" value="ABQ25468.1"/>
    <property type="molecule type" value="Genomic_DNA"/>
</dbReference>
<dbReference type="SUPFAM" id="SSF51905">
    <property type="entry name" value="FAD/NAD(P)-binding domain"/>
    <property type="match status" value="1"/>
</dbReference>
<comment type="cofactor">
    <cofactor evidence="11 13">
        <name>FAD</name>
        <dbReference type="ChEBI" id="CHEBI:57692"/>
    </cofactor>
    <text evidence="11 13">Binds 1 FAD per subunit.</text>
</comment>
<evidence type="ECO:0000256" key="7">
    <source>
        <dbReference type="ARBA" id="ARBA00023157"/>
    </source>
</evidence>
<keyword evidence="3 13" id="KW-0285">Flavoprotein</keyword>
<dbReference type="Gene3D" id="3.30.390.30">
    <property type="match status" value="1"/>
</dbReference>
<evidence type="ECO:0000256" key="4">
    <source>
        <dbReference type="ARBA" id="ARBA00022827"/>
    </source>
</evidence>
<dbReference type="Gene3D" id="3.50.50.60">
    <property type="entry name" value="FAD/NAD(P)-binding domain"/>
    <property type="match status" value="2"/>
</dbReference>
<evidence type="ECO:0000256" key="9">
    <source>
        <dbReference type="ARBA" id="ARBA00049187"/>
    </source>
</evidence>
<dbReference type="InterPro" id="IPR036188">
    <property type="entry name" value="FAD/NAD-bd_sf"/>
</dbReference>
<sequence>MPDEIFDLIVIGAGPGGYVAAIRAAQLGMRVAVVERSERLGGVCLNEGCIPSKALLDSSELFVLARDRFSLHGIDIDPPKLNLARMMARKDDVVKKLTDGVAFLFKKNKITRFQGTARLAGKSGDDHRIEVRGTGNKENQILTSKRMLLATGSQAMEVPAFPFDGETVVSARDALSFSSVPEHLLVVGGGYIGLELGSVWLRLGSKVTVVEMLPKILPNTDRQVADALMRSLKKQGMTFLLETKVSSLEKRDGKAHVQINSGDKAEEIVCDRVLVAVGRRPLSADLGLEETGIVVDGEGRITVNEDYATSVAGVYAIGDLVHGPMLAHKAMTEGEVFAERLLGQASVVDYEFIPGIIYTWPEAASVGKTEEQLQAENIPYAAGRFNFMANGRARCMDETDGFVKVLAHKETGRVLGVHIIGPRASDMIAEAVTVMTYGGSAQDIAMTFHAHPTLSEAMKEAALDVEKRAIHS</sequence>
<evidence type="ECO:0000256" key="2">
    <source>
        <dbReference type="ARBA" id="ARBA00012608"/>
    </source>
</evidence>
<comment type="miscellaneous">
    <text evidence="13">The active site is a redox-active disulfide bond.</text>
</comment>
<dbReference type="InterPro" id="IPR001100">
    <property type="entry name" value="Pyr_nuc-diS_OxRdtase"/>
</dbReference>
<dbReference type="PANTHER" id="PTHR22912:SF151">
    <property type="entry name" value="DIHYDROLIPOYL DEHYDROGENASE, MITOCHONDRIAL"/>
    <property type="match status" value="1"/>
</dbReference>
<dbReference type="PRINTS" id="PR00368">
    <property type="entry name" value="FADPNR"/>
</dbReference>
<dbReference type="InterPro" id="IPR016156">
    <property type="entry name" value="FAD/NAD-linked_Rdtase_dimer_sf"/>
</dbReference>